<proteinExistence type="predicted"/>
<gene>
    <name evidence="2" type="ORF">LCGC14_2594280</name>
</gene>
<organism evidence="2">
    <name type="scientific">marine sediment metagenome</name>
    <dbReference type="NCBI Taxonomy" id="412755"/>
    <lineage>
        <taxon>unclassified sequences</taxon>
        <taxon>metagenomes</taxon>
        <taxon>ecological metagenomes</taxon>
    </lineage>
</organism>
<reference evidence="2" key="1">
    <citation type="journal article" date="2015" name="Nature">
        <title>Complex archaea that bridge the gap between prokaryotes and eukaryotes.</title>
        <authorList>
            <person name="Spang A."/>
            <person name="Saw J.H."/>
            <person name="Jorgensen S.L."/>
            <person name="Zaremba-Niedzwiedzka K."/>
            <person name="Martijn J."/>
            <person name="Lind A.E."/>
            <person name="van Eijk R."/>
            <person name="Schleper C."/>
            <person name="Guy L."/>
            <person name="Ettema T.J."/>
        </authorList>
    </citation>
    <scope>NUCLEOTIDE SEQUENCE</scope>
</reference>
<keyword evidence="1" id="KW-1133">Transmembrane helix</keyword>
<accession>A0A0F9AYK1</accession>
<name>A0A0F9AYK1_9ZZZZ</name>
<keyword evidence="1" id="KW-0812">Transmembrane</keyword>
<comment type="caution">
    <text evidence="2">The sequence shown here is derived from an EMBL/GenBank/DDBJ whole genome shotgun (WGS) entry which is preliminary data.</text>
</comment>
<keyword evidence="1" id="KW-0472">Membrane</keyword>
<sequence>MSPNISNIARTREMVRGALLPDGIGLFERGALEDSADPKSFVMRLNRLMFMRAMGPMGYVRQDLSTAINARGRLDRQAEMVVFGGWLFAGMVPLLVIR</sequence>
<feature type="transmembrane region" description="Helical" evidence="1">
    <location>
        <begin position="80"/>
        <end position="97"/>
    </location>
</feature>
<evidence type="ECO:0000256" key="1">
    <source>
        <dbReference type="SAM" id="Phobius"/>
    </source>
</evidence>
<dbReference type="EMBL" id="LAZR01043635">
    <property type="protein sequence ID" value="KKL06612.1"/>
    <property type="molecule type" value="Genomic_DNA"/>
</dbReference>
<evidence type="ECO:0000313" key="2">
    <source>
        <dbReference type="EMBL" id="KKL06612.1"/>
    </source>
</evidence>
<protein>
    <submittedName>
        <fullName evidence="2">Uncharacterized protein</fullName>
    </submittedName>
</protein>
<dbReference type="AlphaFoldDB" id="A0A0F9AYK1"/>